<evidence type="ECO:0000256" key="1">
    <source>
        <dbReference type="SAM" id="MobiDB-lite"/>
    </source>
</evidence>
<dbReference type="EMBL" id="CAUYUJ010020130">
    <property type="protein sequence ID" value="CAK0896033.1"/>
    <property type="molecule type" value="Genomic_DNA"/>
</dbReference>
<proteinExistence type="predicted"/>
<name>A0ABN9XAV1_9DINO</name>
<protein>
    <submittedName>
        <fullName evidence="2">Uncharacterized protein</fullName>
    </submittedName>
</protein>
<keyword evidence="3" id="KW-1185">Reference proteome</keyword>
<reference evidence="2" key="1">
    <citation type="submission" date="2023-10" db="EMBL/GenBank/DDBJ databases">
        <authorList>
            <person name="Chen Y."/>
            <person name="Shah S."/>
            <person name="Dougan E. K."/>
            <person name="Thang M."/>
            <person name="Chan C."/>
        </authorList>
    </citation>
    <scope>NUCLEOTIDE SEQUENCE [LARGE SCALE GENOMIC DNA]</scope>
</reference>
<accession>A0ABN9XAV1</accession>
<feature type="compositionally biased region" description="Low complexity" evidence="1">
    <location>
        <begin position="78"/>
        <end position="92"/>
    </location>
</feature>
<sequence>MASSQAPSGLCPGMAVTISGLKAAAHLNGHSGRLLQFDRPTGRWQVELEEGVKALKEENLVVAEAGPLLPGRLRPGQAARANAAARGQSSPGPMRPPPRPGLSSPVSMHPPPQAKSGEDFAPGDLIGRLLQGSAGDPGGDEADGAPEAEAGHSPGTEWSPRDWETRVWLPILGLATQGILVHP</sequence>
<feature type="region of interest" description="Disordered" evidence="1">
    <location>
        <begin position="68"/>
        <end position="161"/>
    </location>
</feature>
<evidence type="ECO:0000313" key="2">
    <source>
        <dbReference type="EMBL" id="CAK0896033.1"/>
    </source>
</evidence>
<dbReference type="Proteomes" id="UP001189429">
    <property type="component" value="Unassembled WGS sequence"/>
</dbReference>
<evidence type="ECO:0000313" key="3">
    <source>
        <dbReference type="Proteomes" id="UP001189429"/>
    </source>
</evidence>
<comment type="caution">
    <text evidence="2">The sequence shown here is derived from an EMBL/GenBank/DDBJ whole genome shotgun (WGS) entry which is preliminary data.</text>
</comment>
<organism evidence="2 3">
    <name type="scientific">Prorocentrum cordatum</name>
    <dbReference type="NCBI Taxonomy" id="2364126"/>
    <lineage>
        <taxon>Eukaryota</taxon>
        <taxon>Sar</taxon>
        <taxon>Alveolata</taxon>
        <taxon>Dinophyceae</taxon>
        <taxon>Prorocentrales</taxon>
        <taxon>Prorocentraceae</taxon>
        <taxon>Prorocentrum</taxon>
    </lineage>
</organism>
<gene>
    <name evidence="2" type="ORF">PCOR1329_LOCUS74620</name>
</gene>